<keyword evidence="2" id="KW-0418">Kinase</keyword>
<evidence type="ECO:0000313" key="2">
    <source>
        <dbReference type="EMBL" id="CAM82754.1"/>
    </source>
</evidence>
<dbReference type="EC" id="2.7.11.-" evidence="2"/>
<name>A4HQM6_9AGAR</name>
<feature type="compositionally biased region" description="Polar residues" evidence="1">
    <location>
        <begin position="52"/>
        <end position="68"/>
    </location>
</feature>
<dbReference type="GO" id="GO:0004674">
    <property type="term" value="F:protein serine/threonine kinase activity"/>
    <property type="evidence" value="ECO:0007669"/>
    <property type="project" value="UniProtKB-KW"/>
</dbReference>
<reference evidence="2" key="1">
    <citation type="submission" date="2007-03" db="EMBL/GenBank/DDBJ databases">
        <title>Genes from the basidiomycete Nidula niveotomentosa.</title>
        <authorList>
            <person name="Taupp D.E."/>
        </authorList>
    </citation>
    <scope>NUCLEOTIDE SEQUENCE</scope>
</reference>
<organism evidence="2">
    <name type="scientific">Nidula niveotomentosa</name>
    <dbReference type="NCBI Taxonomy" id="380643"/>
    <lineage>
        <taxon>Eukaryota</taxon>
        <taxon>Fungi</taxon>
        <taxon>Dikarya</taxon>
        <taxon>Basidiomycota</taxon>
        <taxon>Agaricomycotina</taxon>
        <taxon>Agaricomycetes</taxon>
        <taxon>Agaricomycetidae</taxon>
        <taxon>Agaricales</taxon>
        <taxon>Agaricineae</taxon>
        <taxon>Nidulariaceae</taxon>
        <taxon>Nidula</taxon>
    </lineage>
</organism>
<proteinExistence type="evidence at transcript level"/>
<dbReference type="EMBL" id="AM497795">
    <property type="protein sequence ID" value="CAM82754.1"/>
    <property type="molecule type" value="mRNA"/>
</dbReference>
<evidence type="ECO:0000256" key="1">
    <source>
        <dbReference type="SAM" id="MobiDB-lite"/>
    </source>
</evidence>
<feature type="non-terminal residue" evidence="2">
    <location>
        <position position="211"/>
    </location>
</feature>
<keyword evidence="2" id="KW-0808">Transferase</keyword>
<feature type="non-terminal residue" evidence="2">
    <location>
        <position position="1"/>
    </location>
</feature>
<feature type="region of interest" description="Disordered" evidence="1">
    <location>
        <begin position="42"/>
        <end position="81"/>
    </location>
</feature>
<accession>A4HQM6</accession>
<dbReference type="AlphaFoldDB" id="A4HQM6"/>
<sequence length="211" mass="23824">AWSRPRYAGDQLPFCSHCFLSTSPTILSTQFLLTFKSQLLPNMPPNREHQASKPSSRDNGVPSGSPTKQIPGLPEQNVNNNPYYRDIHMETAKGLPSIQGYADIRMRTAKGLTINDDVRMETARGATTVKQGGFQVWEMELLQSSEVKRKATVAQLYFLDYYFQALGYVAARKERRATFDKDTSTRNLSSPEYAKEFKSYCGRERVPARAA</sequence>
<keyword evidence="2" id="KW-0723">Serine/threonine-protein kinase</keyword>
<protein>
    <submittedName>
        <fullName evidence="2">Putative serine/threonine protein kinase</fullName>
        <ecNumber evidence="2">2.7.11.-</ecNumber>
    </submittedName>
</protein>
<gene>
    <name evidence="2" type="primary">stp</name>
</gene>